<dbReference type="PATRIC" id="fig|1306953.7.peg.1417"/>
<dbReference type="EMBL" id="JYNE01000028">
    <property type="protein sequence ID" value="KNH00756.1"/>
    <property type="molecule type" value="Genomic_DNA"/>
</dbReference>
<reference evidence="2" key="1">
    <citation type="submission" date="2015-02" db="EMBL/GenBank/DDBJ databases">
        <authorList>
            <person name="Chooi Y.-H."/>
        </authorList>
    </citation>
    <scope>NUCLEOTIDE SEQUENCE [LARGE SCALE GENOMIC DNA]</scope>
    <source>
        <strain evidence="2">LAMA 915</strain>
    </source>
</reference>
<organism evidence="2 3">
    <name type="scientific">Qipengyuania citrea LAMA 915</name>
    <dbReference type="NCBI Taxonomy" id="1306953"/>
    <lineage>
        <taxon>Bacteria</taxon>
        <taxon>Pseudomonadati</taxon>
        <taxon>Pseudomonadota</taxon>
        <taxon>Alphaproteobacteria</taxon>
        <taxon>Sphingomonadales</taxon>
        <taxon>Erythrobacteraceae</taxon>
        <taxon>Qipengyuania</taxon>
    </lineage>
</organism>
<protein>
    <recommendedName>
        <fullName evidence="4">Cell division inhibitor</fullName>
    </recommendedName>
</protein>
<dbReference type="SUPFAM" id="SSF55961">
    <property type="entry name" value="Bet v1-like"/>
    <property type="match status" value="1"/>
</dbReference>
<keyword evidence="1" id="KW-1133">Transmembrane helix</keyword>
<dbReference type="AlphaFoldDB" id="A0A0L1KA04"/>
<evidence type="ECO:0000313" key="2">
    <source>
        <dbReference type="EMBL" id="KNH00756.1"/>
    </source>
</evidence>
<keyword evidence="1" id="KW-0812">Transmembrane</keyword>
<proteinExistence type="predicted"/>
<comment type="caution">
    <text evidence="2">The sequence shown here is derived from an EMBL/GenBank/DDBJ whole genome shotgun (WGS) entry which is preliminary data.</text>
</comment>
<dbReference type="Gene3D" id="3.30.530.20">
    <property type="match status" value="1"/>
</dbReference>
<name>A0A0L1KA04_9SPHN</name>
<evidence type="ECO:0008006" key="4">
    <source>
        <dbReference type="Google" id="ProtNLM"/>
    </source>
</evidence>
<sequence length="155" mass="17821">MTRTVELTTWLDAPPEAVWDHAQTSALLRHVAAPLIRFVPCGGRFPRRWTPGEYRAWMFVFGILPIGWQVIGIEFPTSPPTAHVLRDNGHSPFVRRWDHWVEIAPGDGCTRYTDRVHIDAGMLTPLVAGFARLFYAHRQKRWRALAKNGFHALRK</sequence>
<dbReference type="RefSeq" id="WP_198143471.1">
    <property type="nucleotide sequence ID" value="NZ_JYNE01000028.1"/>
</dbReference>
<evidence type="ECO:0000313" key="3">
    <source>
        <dbReference type="Proteomes" id="UP000037446"/>
    </source>
</evidence>
<feature type="transmembrane region" description="Helical" evidence="1">
    <location>
        <begin position="116"/>
        <end position="135"/>
    </location>
</feature>
<dbReference type="Proteomes" id="UP000037446">
    <property type="component" value="Unassembled WGS sequence"/>
</dbReference>
<evidence type="ECO:0000256" key="1">
    <source>
        <dbReference type="SAM" id="Phobius"/>
    </source>
</evidence>
<dbReference type="STRING" id="1306953.J121_1377"/>
<feature type="transmembrane region" description="Helical" evidence="1">
    <location>
        <begin position="54"/>
        <end position="71"/>
    </location>
</feature>
<gene>
    <name evidence="2" type="ORF">J121_1377</name>
</gene>
<keyword evidence="1" id="KW-0472">Membrane</keyword>
<accession>A0A0L1KA04</accession>
<dbReference type="InterPro" id="IPR023393">
    <property type="entry name" value="START-like_dom_sf"/>
</dbReference>